<keyword evidence="2" id="KW-1185">Reference proteome</keyword>
<sequence>MDGIGALFLGIPVNNRTSSFSDLSADHQLWSRTVRRSPRLAADLSLSNLLADRDSSSRRSVRRSLSLIVKVDCYYPSVWSSHA</sequence>
<accession>A0A484L4A0</accession>
<organism evidence="1 2">
    <name type="scientific">Cuscuta campestris</name>
    <dbReference type="NCBI Taxonomy" id="132261"/>
    <lineage>
        <taxon>Eukaryota</taxon>
        <taxon>Viridiplantae</taxon>
        <taxon>Streptophyta</taxon>
        <taxon>Embryophyta</taxon>
        <taxon>Tracheophyta</taxon>
        <taxon>Spermatophyta</taxon>
        <taxon>Magnoliopsida</taxon>
        <taxon>eudicotyledons</taxon>
        <taxon>Gunneridae</taxon>
        <taxon>Pentapetalae</taxon>
        <taxon>asterids</taxon>
        <taxon>lamiids</taxon>
        <taxon>Solanales</taxon>
        <taxon>Convolvulaceae</taxon>
        <taxon>Cuscuteae</taxon>
        <taxon>Cuscuta</taxon>
        <taxon>Cuscuta subgen. Grammica</taxon>
        <taxon>Cuscuta sect. Cleistogrammica</taxon>
    </lineage>
</organism>
<dbReference type="EMBL" id="OOIL02001001">
    <property type="protein sequence ID" value="VFQ71159.1"/>
    <property type="molecule type" value="Genomic_DNA"/>
</dbReference>
<dbReference type="Proteomes" id="UP000595140">
    <property type="component" value="Unassembled WGS sequence"/>
</dbReference>
<reference evidence="1 2" key="1">
    <citation type="submission" date="2018-04" db="EMBL/GenBank/DDBJ databases">
        <authorList>
            <person name="Vogel A."/>
        </authorList>
    </citation>
    <scope>NUCLEOTIDE SEQUENCE [LARGE SCALE GENOMIC DNA]</scope>
</reference>
<evidence type="ECO:0000313" key="1">
    <source>
        <dbReference type="EMBL" id="VFQ71159.1"/>
    </source>
</evidence>
<proteinExistence type="predicted"/>
<name>A0A484L4A0_9ASTE</name>
<dbReference type="AlphaFoldDB" id="A0A484L4A0"/>
<protein>
    <submittedName>
        <fullName evidence="1">Uncharacterized protein</fullName>
    </submittedName>
</protein>
<evidence type="ECO:0000313" key="2">
    <source>
        <dbReference type="Proteomes" id="UP000595140"/>
    </source>
</evidence>
<gene>
    <name evidence="1" type="ORF">CCAM_LOCUS12935</name>
</gene>